<accession>A0A232EJA1</accession>
<gene>
    <name evidence="1" type="ORF">TSAR_000951</name>
</gene>
<evidence type="ECO:0000313" key="1">
    <source>
        <dbReference type="EMBL" id="OXU18436.1"/>
    </source>
</evidence>
<sequence>MCLSSFDQEISKKPKHVTVARKKKPGKECMHLLNVAIIISGSSSASWELLHTPEGIVYRLRLAT</sequence>
<proteinExistence type="predicted"/>
<evidence type="ECO:0000313" key="2">
    <source>
        <dbReference type="Proteomes" id="UP000215335"/>
    </source>
</evidence>
<keyword evidence="2" id="KW-1185">Reference proteome</keyword>
<dbReference type="Proteomes" id="UP000215335">
    <property type="component" value="Unassembled WGS sequence"/>
</dbReference>
<comment type="caution">
    <text evidence="1">The sequence shown here is derived from an EMBL/GenBank/DDBJ whole genome shotgun (WGS) entry which is preliminary data.</text>
</comment>
<dbReference type="AlphaFoldDB" id="A0A232EJA1"/>
<dbReference type="EMBL" id="NNAY01004055">
    <property type="protein sequence ID" value="OXU18436.1"/>
    <property type="molecule type" value="Genomic_DNA"/>
</dbReference>
<name>A0A232EJA1_9HYME</name>
<reference evidence="1 2" key="1">
    <citation type="journal article" date="2017" name="Curr. Biol.">
        <title>The Evolution of Venom by Co-option of Single-Copy Genes.</title>
        <authorList>
            <person name="Martinson E.O."/>
            <person name="Mrinalini"/>
            <person name="Kelkar Y.D."/>
            <person name="Chang C.H."/>
            <person name="Werren J.H."/>
        </authorList>
    </citation>
    <scope>NUCLEOTIDE SEQUENCE [LARGE SCALE GENOMIC DNA]</scope>
    <source>
        <strain evidence="1 2">Alberta</strain>
        <tissue evidence="1">Whole body</tissue>
    </source>
</reference>
<organism evidence="1 2">
    <name type="scientific">Trichomalopsis sarcophagae</name>
    <dbReference type="NCBI Taxonomy" id="543379"/>
    <lineage>
        <taxon>Eukaryota</taxon>
        <taxon>Metazoa</taxon>
        <taxon>Ecdysozoa</taxon>
        <taxon>Arthropoda</taxon>
        <taxon>Hexapoda</taxon>
        <taxon>Insecta</taxon>
        <taxon>Pterygota</taxon>
        <taxon>Neoptera</taxon>
        <taxon>Endopterygota</taxon>
        <taxon>Hymenoptera</taxon>
        <taxon>Apocrita</taxon>
        <taxon>Proctotrupomorpha</taxon>
        <taxon>Chalcidoidea</taxon>
        <taxon>Pteromalidae</taxon>
        <taxon>Pteromalinae</taxon>
        <taxon>Trichomalopsis</taxon>
    </lineage>
</organism>
<protein>
    <submittedName>
        <fullName evidence="1">Uncharacterized protein</fullName>
    </submittedName>
</protein>